<evidence type="ECO:0000313" key="2">
    <source>
        <dbReference type="Proteomes" id="UP000678895"/>
    </source>
</evidence>
<dbReference type="EMBL" id="BORS01000003">
    <property type="protein sequence ID" value="GIO41414.1"/>
    <property type="molecule type" value="Genomic_DNA"/>
</dbReference>
<keyword evidence="2" id="KW-1185">Reference proteome</keyword>
<gene>
    <name evidence="1" type="ORF">J41TS4_11720</name>
</gene>
<comment type="caution">
    <text evidence="1">The sequence shown here is derived from an EMBL/GenBank/DDBJ whole genome shotgun (WGS) entry which is preliminary data.</text>
</comment>
<protein>
    <submittedName>
        <fullName evidence="1">Uncharacterized protein</fullName>
    </submittedName>
</protein>
<organism evidence="1 2">
    <name type="scientific">Paenibacillus apis</name>
    <dbReference type="NCBI Taxonomy" id="1792174"/>
    <lineage>
        <taxon>Bacteria</taxon>
        <taxon>Bacillati</taxon>
        <taxon>Bacillota</taxon>
        <taxon>Bacilli</taxon>
        <taxon>Bacillales</taxon>
        <taxon>Paenibacillaceae</taxon>
        <taxon>Paenibacillus</taxon>
    </lineage>
</organism>
<sequence length="165" mass="19394">MEITIDSIPGGAIFYDEYADDLFKVKIYLEGQKIVGPIYGYGPNSEEKELEVERHINHLLPYVHDVWVKRVLLENLIVDARLELDAYDEELNTASPVELAIIWEPRDRSKWWTLLYLSKREVLQYSKYEAQRNLNKYEKMLSELSSYDGEPSRNEIIDTKNHLKG</sequence>
<evidence type="ECO:0000313" key="1">
    <source>
        <dbReference type="EMBL" id="GIO41414.1"/>
    </source>
</evidence>
<reference evidence="1" key="1">
    <citation type="submission" date="2021-03" db="EMBL/GenBank/DDBJ databases">
        <title>Antimicrobial resistance genes in bacteria isolated from Japanese honey, and their potential for conferring macrolide and lincosamide resistance in the American foulbrood pathogen Paenibacillus larvae.</title>
        <authorList>
            <person name="Okamoto M."/>
            <person name="Kumagai M."/>
            <person name="Kanamori H."/>
            <person name="Takamatsu D."/>
        </authorList>
    </citation>
    <scope>NUCLEOTIDE SEQUENCE</scope>
    <source>
        <strain evidence="1">J41TS4</strain>
    </source>
</reference>
<dbReference type="RefSeq" id="WP_301625595.1">
    <property type="nucleotide sequence ID" value="NZ_BORS01000003.1"/>
</dbReference>
<name>A0A919Y0E1_9BACL</name>
<accession>A0A919Y0E1</accession>
<dbReference type="Proteomes" id="UP000678895">
    <property type="component" value="Unassembled WGS sequence"/>
</dbReference>
<dbReference type="AlphaFoldDB" id="A0A919Y0E1"/>
<proteinExistence type="predicted"/>